<reference evidence="1 2" key="1">
    <citation type="journal article" date="2022" name="Genome Biol. Evol.">
        <title>The Spruce Budworm Genome: Reconstructing the Evolutionary History of Antifreeze Proteins.</title>
        <authorList>
            <person name="Beliveau C."/>
            <person name="Gagne P."/>
            <person name="Picq S."/>
            <person name="Vernygora O."/>
            <person name="Keeling C.I."/>
            <person name="Pinkney K."/>
            <person name="Doucet D."/>
            <person name="Wen F."/>
            <person name="Johnston J.S."/>
            <person name="Maaroufi H."/>
            <person name="Boyle B."/>
            <person name="Laroche J."/>
            <person name="Dewar K."/>
            <person name="Juretic N."/>
            <person name="Blackburn G."/>
            <person name="Nisole A."/>
            <person name="Brunet B."/>
            <person name="Brandao M."/>
            <person name="Lumley L."/>
            <person name="Duan J."/>
            <person name="Quan G."/>
            <person name="Lucarotti C.J."/>
            <person name="Roe A.D."/>
            <person name="Sperling F.A.H."/>
            <person name="Levesque R.C."/>
            <person name="Cusson M."/>
        </authorList>
    </citation>
    <scope>NUCLEOTIDE SEQUENCE [LARGE SCALE GENOMIC DNA]</scope>
    <source>
        <strain evidence="1">Glfc:IPQL:Cfum</strain>
    </source>
</reference>
<gene>
    <name evidence="1" type="ORF">MSG28_015754</name>
</gene>
<protein>
    <submittedName>
        <fullName evidence="1">Uncharacterized protein</fullName>
    </submittedName>
</protein>
<evidence type="ECO:0000313" key="1">
    <source>
        <dbReference type="EMBL" id="KAI8433779.1"/>
    </source>
</evidence>
<sequence length="323" mass="36490">MLRAAKISAAGHKLRTDSAFIYWYALSVTRVYASCTDREEPKRELSRSIALRAYKLQSFIHFAVQISPTRTSVSSLTRGQRLDCRRLARESVHEARVLQECTRSGTYGYGVPGHAKHCSKTIKMAENLHNRPHDTISNPRAYCCSKMAIHIKDADDLKTRLSEAGDKLVVIDFMATWCGPCKMIGPKLEEMANEMADVLVVLKVSRRTGRPLLDIGLPQRPIVASVGSGLHPPKCTVPAPHRFSVPPHLVIGGHAFRMQEILDLRAQKISIMANTKKLTREEILAKDRLRIKQEYIKIKSDPELHRLQKKGKKKVHPEKKAEY</sequence>
<dbReference type="Proteomes" id="UP001064048">
    <property type="component" value="Chromosome 29"/>
</dbReference>
<proteinExistence type="predicted"/>
<comment type="caution">
    <text evidence="1">The sequence shown here is derived from an EMBL/GenBank/DDBJ whole genome shotgun (WGS) entry which is preliminary data.</text>
</comment>
<accession>A0ACC0KBQ2</accession>
<name>A0ACC0KBQ2_CHOFU</name>
<evidence type="ECO:0000313" key="2">
    <source>
        <dbReference type="Proteomes" id="UP001064048"/>
    </source>
</evidence>
<organism evidence="1 2">
    <name type="scientific">Choristoneura fumiferana</name>
    <name type="common">Spruce budworm moth</name>
    <name type="synonym">Archips fumiferana</name>
    <dbReference type="NCBI Taxonomy" id="7141"/>
    <lineage>
        <taxon>Eukaryota</taxon>
        <taxon>Metazoa</taxon>
        <taxon>Ecdysozoa</taxon>
        <taxon>Arthropoda</taxon>
        <taxon>Hexapoda</taxon>
        <taxon>Insecta</taxon>
        <taxon>Pterygota</taxon>
        <taxon>Neoptera</taxon>
        <taxon>Endopterygota</taxon>
        <taxon>Lepidoptera</taxon>
        <taxon>Glossata</taxon>
        <taxon>Ditrysia</taxon>
        <taxon>Tortricoidea</taxon>
        <taxon>Tortricidae</taxon>
        <taxon>Tortricinae</taxon>
        <taxon>Choristoneura</taxon>
    </lineage>
</organism>
<keyword evidence="2" id="KW-1185">Reference proteome</keyword>
<dbReference type="EMBL" id="CM046129">
    <property type="protein sequence ID" value="KAI8433779.1"/>
    <property type="molecule type" value="Genomic_DNA"/>
</dbReference>